<dbReference type="EMBL" id="JADCNM010000012">
    <property type="protein sequence ID" value="KAG0459177.1"/>
    <property type="molecule type" value="Genomic_DNA"/>
</dbReference>
<proteinExistence type="predicted"/>
<feature type="compositionally biased region" description="Low complexity" evidence="1">
    <location>
        <begin position="79"/>
        <end position="98"/>
    </location>
</feature>
<organism evidence="2 3">
    <name type="scientific">Vanilla planifolia</name>
    <name type="common">Vanilla</name>
    <dbReference type="NCBI Taxonomy" id="51239"/>
    <lineage>
        <taxon>Eukaryota</taxon>
        <taxon>Viridiplantae</taxon>
        <taxon>Streptophyta</taxon>
        <taxon>Embryophyta</taxon>
        <taxon>Tracheophyta</taxon>
        <taxon>Spermatophyta</taxon>
        <taxon>Magnoliopsida</taxon>
        <taxon>Liliopsida</taxon>
        <taxon>Asparagales</taxon>
        <taxon>Orchidaceae</taxon>
        <taxon>Vanilloideae</taxon>
        <taxon>Vanilleae</taxon>
        <taxon>Vanilla</taxon>
    </lineage>
</organism>
<protein>
    <submittedName>
        <fullName evidence="2">Uncharacterized protein</fullName>
    </submittedName>
</protein>
<dbReference type="InterPro" id="IPR000048">
    <property type="entry name" value="IQ_motif_EF-hand-BS"/>
</dbReference>
<feature type="compositionally biased region" description="Basic and acidic residues" evidence="1">
    <location>
        <begin position="68"/>
        <end position="78"/>
    </location>
</feature>
<evidence type="ECO:0000313" key="3">
    <source>
        <dbReference type="Proteomes" id="UP000639772"/>
    </source>
</evidence>
<dbReference type="PROSITE" id="PS50096">
    <property type="entry name" value="IQ"/>
    <property type="match status" value="1"/>
</dbReference>
<dbReference type="AlphaFoldDB" id="A0A835Q0B0"/>
<comment type="caution">
    <text evidence="2">The sequence shown here is derived from an EMBL/GenBank/DDBJ whole genome shotgun (WGS) entry which is preliminary data.</text>
</comment>
<dbReference type="Proteomes" id="UP000639772">
    <property type="component" value="Chromosome 12"/>
</dbReference>
<accession>A0A835Q0B0</accession>
<sequence>MQNCWKRFLSVRRAAVVIQSGMRGRLVRRYSGDSAFELLDGKKDAGTDQVHIKSSVLAELQRRILKAEATLREKEERTTSSTRESSSTSPGGPTTSRK</sequence>
<name>A0A835Q0B0_VANPL</name>
<evidence type="ECO:0000256" key="1">
    <source>
        <dbReference type="SAM" id="MobiDB-lite"/>
    </source>
</evidence>
<dbReference type="Gene3D" id="1.20.5.190">
    <property type="match status" value="1"/>
</dbReference>
<dbReference type="Pfam" id="PF00612">
    <property type="entry name" value="IQ"/>
    <property type="match status" value="1"/>
</dbReference>
<reference evidence="2 3" key="1">
    <citation type="journal article" date="2020" name="Nat. Food">
        <title>A phased Vanilla planifolia genome enables genetic improvement of flavour and production.</title>
        <authorList>
            <person name="Hasing T."/>
            <person name="Tang H."/>
            <person name="Brym M."/>
            <person name="Khazi F."/>
            <person name="Huang T."/>
            <person name="Chambers A.H."/>
        </authorList>
    </citation>
    <scope>NUCLEOTIDE SEQUENCE [LARGE SCALE GENOMIC DNA]</scope>
    <source>
        <tissue evidence="2">Leaf</tissue>
    </source>
</reference>
<dbReference type="OrthoDB" id="6108017at2759"/>
<feature type="region of interest" description="Disordered" evidence="1">
    <location>
        <begin position="68"/>
        <end position="98"/>
    </location>
</feature>
<gene>
    <name evidence="2" type="ORF">HPP92_022305</name>
</gene>
<evidence type="ECO:0000313" key="2">
    <source>
        <dbReference type="EMBL" id="KAG0459177.1"/>
    </source>
</evidence>